<comment type="similarity">
    <text evidence="2">Belongs to the transposase mutator family.</text>
</comment>
<evidence type="ECO:0000313" key="6">
    <source>
        <dbReference type="EMBL" id="OAI24653.1"/>
    </source>
</evidence>
<proteinExistence type="inferred from homology"/>
<keyword evidence="4" id="KW-0238">DNA-binding</keyword>
<evidence type="ECO:0000256" key="4">
    <source>
        <dbReference type="ARBA" id="ARBA00023125"/>
    </source>
</evidence>
<dbReference type="GO" id="GO:0004803">
    <property type="term" value="F:transposase activity"/>
    <property type="evidence" value="ECO:0007669"/>
    <property type="project" value="InterPro"/>
</dbReference>
<name>A0AA91I4R5_9GAMM</name>
<dbReference type="Pfam" id="PF00872">
    <property type="entry name" value="Transposase_mut"/>
    <property type="match status" value="1"/>
</dbReference>
<evidence type="ECO:0008006" key="8">
    <source>
        <dbReference type="Google" id="ProtNLM"/>
    </source>
</evidence>
<organism evidence="6 7">
    <name type="scientific">Methylomonas koyamae</name>
    <dbReference type="NCBI Taxonomy" id="702114"/>
    <lineage>
        <taxon>Bacteria</taxon>
        <taxon>Pseudomonadati</taxon>
        <taxon>Pseudomonadota</taxon>
        <taxon>Gammaproteobacteria</taxon>
        <taxon>Methylococcales</taxon>
        <taxon>Methylococcaceae</taxon>
        <taxon>Methylomonas</taxon>
    </lineage>
</organism>
<accession>A0AA91I4R5</accession>
<dbReference type="EMBL" id="LUUL01000087">
    <property type="protein sequence ID" value="OAI24653.1"/>
    <property type="molecule type" value="Genomic_DNA"/>
</dbReference>
<gene>
    <name evidence="6" type="ORF">A1356_15365</name>
</gene>
<evidence type="ECO:0000256" key="5">
    <source>
        <dbReference type="ARBA" id="ARBA00023172"/>
    </source>
</evidence>
<keyword evidence="7" id="KW-1185">Reference proteome</keyword>
<dbReference type="GO" id="GO:0003677">
    <property type="term" value="F:DNA binding"/>
    <property type="evidence" value="ECO:0007669"/>
    <property type="project" value="UniProtKB-KW"/>
</dbReference>
<evidence type="ECO:0000256" key="1">
    <source>
        <dbReference type="ARBA" id="ARBA00002190"/>
    </source>
</evidence>
<comment type="caution">
    <text evidence="6">The sequence shown here is derived from an EMBL/GenBank/DDBJ whole genome shotgun (WGS) entry which is preliminary data.</text>
</comment>
<keyword evidence="3" id="KW-0815">Transposition</keyword>
<evidence type="ECO:0000256" key="3">
    <source>
        <dbReference type="ARBA" id="ARBA00022578"/>
    </source>
</evidence>
<sequence>MKVRADAGFISKIDHRTRAFGFGFQGRKVFRLPFFHQHRVLALAGLIGRLSGIEGIVAELLAGYARSRLTGCTESGHRRRHIGILYPQCIKAAPPDSIQGKAKAGLKEIWMAETKAQANKAFDTFVRDFAAKYPKAVAALENRRESLLAFYGFPAEYWMHIRSQSRIAQGLLDISVVPT</sequence>
<evidence type="ECO:0000256" key="2">
    <source>
        <dbReference type="ARBA" id="ARBA00010961"/>
    </source>
</evidence>
<dbReference type="InterPro" id="IPR001207">
    <property type="entry name" value="Transposase_mutator"/>
</dbReference>
<comment type="function">
    <text evidence="1">Required for the transposition of the insertion element.</text>
</comment>
<protein>
    <recommendedName>
        <fullName evidence="8">Mutator family transposase</fullName>
    </recommendedName>
</protein>
<dbReference type="Proteomes" id="UP000077734">
    <property type="component" value="Unassembled WGS sequence"/>
</dbReference>
<dbReference type="AlphaFoldDB" id="A0AA91I4R5"/>
<evidence type="ECO:0000313" key="7">
    <source>
        <dbReference type="Proteomes" id="UP000077734"/>
    </source>
</evidence>
<keyword evidence="5" id="KW-0233">DNA recombination</keyword>
<reference evidence="6 7" key="1">
    <citation type="submission" date="2016-03" db="EMBL/GenBank/DDBJ databases">
        <authorList>
            <person name="Heylen K."/>
            <person name="De Vos P."/>
            <person name="Vekeman B."/>
        </authorList>
    </citation>
    <scope>NUCLEOTIDE SEQUENCE [LARGE SCALE GENOMIC DNA]</scope>
    <source>
        <strain evidence="6 7">R-49807</strain>
    </source>
</reference>
<dbReference type="GO" id="GO:0006313">
    <property type="term" value="P:DNA transposition"/>
    <property type="evidence" value="ECO:0007669"/>
    <property type="project" value="InterPro"/>
</dbReference>